<evidence type="ECO:0000259" key="16">
    <source>
        <dbReference type="PROSITE" id="PS50089"/>
    </source>
</evidence>
<evidence type="ECO:0000256" key="9">
    <source>
        <dbReference type="ARBA" id="ARBA00022806"/>
    </source>
</evidence>
<dbReference type="InterPro" id="IPR027417">
    <property type="entry name" value="P-loop_NTPase"/>
</dbReference>
<organism evidence="19 20">
    <name type="scientific">Saccharomyces pastorianus</name>
    <name type="common">Lager yeast</name>
    <name type="synonym">Saccharomyces cerevisiae x Saccharomyces eubayanus</name>
    <dbReference type="NCBI Taxonomy" id="27292"/>
    <lineage>
        <taxon>Eukaryota</taxon>
        <taxon>Fungi</taxon>
        <taxon>Dikarya</taxon>
        <taxon>Ascomycota</taxon>
        <taxon>Saccharomycotina</taxon>
        <taxon>Saccharomycetes</taxon>
        <taxon>Saccharomycetales</taxon>
        <taxon>Saccharomycetaceae</taxon>
        <taxon>Saccharomyces</taxon>
    </lineage>
</organism>
<dbReference type="InterPro" id="IPR001650">
    <property type="entry name" value="Helicase_C-like"/>
</dbReference>
<feature type="region of interest" description="Disordered" evidence="15">
    <location>
        <begin position="37"/>
        <end position="60"/>
    </location>
</feature>
<comment type="subcellular location">
    <subcellularLocation>
        <location evidence="1">Nucleus</location>
    </subcellularLocation>
</comment>
<keyword evidence="7 14" id="KW-0863">Zinc-finger</keyword>
<feature type="domain" description="RING-type" evidence="16">
    <location>
        <begin position="916"/>
        <end position="963"/>
    </location>
</feature>
<dbReference type="GO" id="GO:0006281">
    <property type="term" value="P:DNA repair"/>
    <property type="evidence" value="ECO:0007669"/>
    <property type="project" value="UniProtKB-KW"/>
</dbReference>
<evidence type="ECO:0000256" key="13">
    <source>
        <dbReference type="ARBA" id="ARBA00023242"/>
    </source>
</evidence>
<dbReference type="GO" id="GO:0003676">
    <property type="term" value="F:nucleic acid binding"/>
    <property type="evidence" value="ECO:0007669"/>
    <property type="project" value="InterPro"/>
</dbReference>
<keyword evidence="10" id="KW-0862">Zinc</keyword>
<evidence type="ECO:0000256" key="6">
    <source>
        <dbReference type="ARBA" id="ARBA00022763"/>
    </source>
</evidence>
<feature type="compositionally biased region" description="Polar residues" evidence="15">
    <location>
        <begin position="124"/>
        <end position="146"/>
    </location>
</feature>
<sequence length="1171" mass="133876">MSQIEQEESKRFFNDELDTSEVSLNFKSENKESFLFANSDNDKESVSVSETPEDEGEKTFPSAVKEVVKDDQDQFIGELQRIIPEMPMSLAVELNEKFSSQSEGLSLALSHYFDHYNGKLGGNLPSSPTQVNTSPDTSISALSPSPSHVRKRKNYGFRNQTRLEDDINWKRFIGALQVTGMATRPTVRPLKYGSQLKLKRSSEEISATKVYDSRGRKKTSMASLVRIYDIQYNREIGRVPEDIAQILYPLLSSSEISFEATLVFCDNKRLSIGDSFILQLDCFLTSTIFEESSNDDLSFMKKRRTERDNKREKDNTRFGRSLTETDEELENRSKRLALLKLFDRLKLKPILDEQKALEKHKIELNSDPEVIDIDDDEINADQVTEVHEDPRNTQHEEETMNLNQLKTFYKAAQSSDSLKSLPETEPSRDVFKLELRNYQKQGLTWMLRREQEFPKAASDEETLETDANMINPLWKQFKWPTDMSWASQKARQDHVNLEDDIFFYANLHSGEFSLAKPILKTMIKGGILSDEMGLGKTVAAYSLILSCPYDTSAVDKKPFDVKTTEGADDIPSSFTSSSQDNKKPYASKTTLIVVPMSLLTQWGNEFTKANNSSDMYHEVYYGGNVSSLKTLLTKTRNPPTVVLTTYGIVQNEWTKHSKGMMTDEDVTITSGLFSVDFYRIIIDEGHNIRNRTTATSKAIMDLQGKCKWVLTGTPIINRLDDLYSLVKFLKLDPWRQINYWKTFVSTPFENKNYKQAFDVVNAILEPVLLRRTKQMKDTDGNLLVELPPKEVVIKKLPFSKSQDVLYKFLLDKAETSVKSGIARGDLLKKYSTILVHILRLRQVCCHPELIGTQDENDEDLSKNNKLVTEQTGELDTLVRVTSERFGSSFTKEDLETVMEKLRFKYPDNESLQLLECSICTAEPINLDNVVFTECGHSFCEKCLFEYVEFQNGKELPLKCPNCREAIDGSRLLALRRQNVSPGNVEFKAYTSASKSSKITALMKELQLLQDSSAGEQVVIFSQFSTYLDILEMELTHAFPNDVAKIYKFDGRLSLKERTSVLADFAVKDYSRQKILLLSLKAGGVGLNLTCASHAYMMDPWWSPSMEDQAIDRLHRIGQTSSVKVVRFIVQNSIEEKMLRIQEKKRTIGEAMDADEDERRKRRIEEIQMLFE</sequence>
<accession>A0A6C1ECR6</accession>
<keyword evidence="8" id="KW-0378">Hydrolase</keyword>
<dbReference type="PROSITE" id="PS51192">
    <property type="entry name" value="HELICASE_ATP_BIND_1"/>
    <property type="match status" value="1"/>
</dbReference>
<gene>
    <name evidence="19" type="primary">RAD5_2</name>
    <name evidence="19" type="ORF">GRS66_009269</name>
</gene>
<protein>
    <recommendedName>
        <fullName evidence="3">DNA repair protein RAD5</fullName>
    </recommendedName>
</protein>
<feature type="domain" description="Helicase C-terminal" evidence="18">
    <location>
        <begin position="997"/>
        <end position="1167"/>
    </location>
</feature>
<dbReference type="InterPro" id="IPR014905">
    <property type="entry name" value="HIRAN"/>
</dbReference>
<evidence type="ECO:0000259" key="18">
    <source>
        <dbReference type="PROSITE" id="PS51194"/>
    </source>
</evidence>
<keyword evidence="9 19" id="KW-0347">Helicase</keyword>
<dbReference type="CDD" id="cd18008">
    <property type="entry name" value="DEXDc_SHPRH-like"/>
    <property type="match status" value="1"/>
</dbReference>
<dbReference type="InterPro" id="IPR013083">
    <property type="entry name" value="Znf_RING/FYVE/PHD"/>
</dbReference>
<keyword evidence="13" id="KW-0539">Nucleus</keyword>
<dbReference type="CDD" id="cd23131">
    <property type="entry name" value="RING-HC_RAD5"/>
    <property type="match status" value="1"/>
</dbReference>
<keyword evidence="20" id="KW-1185">Reference proteome</keyword>
<reference evidence="19 20" key="1">
    <citation type="journal article" date="2019" name="BMC Genomics">
        <title>Chromosome level assembly and comparative genome analysis confirm lager-brewing yeasts originated from a single hybridization.</title>
        <authorList>
            <person name="Salazar A.N."/>
            <person name="Gorter de Vries A.R."/>
            <person name="van den Broek M."/>
            <person name="Brouwers N."/>
            <person name="de la Torre Cortes P."/>
            <person name="Kuijpers N.G.A."/>
            <person name="Daran J.G."/>
            <person name="Abeel T."/>
        </authorList>
    </citation>
    <scope>NUCLEOTIDE SEQUENCE [LARGE SCALE GENOMIC DNA]</scope>
    <source>
        <strain evidence="19 20">CBS 1483</strain>
    </source>
</reference>
<dbReference type="Gene3D" id="3.40.50.300">
    <property type="entry name" value="P-loop containing nucleotide triphosphate hydrolases"/>
    <property type="match status" value="2"/>
</dbReference>
<dbReference type="Pfam" id="PF00176">
    <property type="entry name" value="SNF2-rel_dom"/>
    <property type="match status" value="1"/>
</dbReference>
<dbReference type="PROSITE" id="PS50089">
    <property type="entry name" value="ZF_RING_2"/>
    <property type="match status" value="1"/>
</dbReference>
<evidence type="ECO:0000256" key="2">
    <source>
        <dbReference type="ARBA" id="ARBA00007025"/>
    </source>
</evidence>
<dbReference type="SMART" id="SM00184">
    <property type="entry name" value="RING"/>
    <property type="match status" value="1"/>
</dbReference>
<dbReference type="GO" id="GO:0005634">
    <property type="term" value="C:nucleus"/>
    <property type="evidence" value="ECO:0007669"/>
    <property type="project" value="UniProtKB-SubCell"/>
</dbReference>
<dbReference type="InterPro" id="IPR018957">
    <property type="entry name" value="Znf_C3HC4_RING-type"/>
</dbReference>
<feature type="region of interest" description="Disordered" evidence="15">
    <location>
        <begin position="123"/>
        <end position="151"/>
    </location>
</feature>
<dbReference type="PROSITE" id="PS51194">
    <property type="entry name" value="HELICASE_CTER"/>
    <property type="match status" value="1"/>
</dbReference>
<evidence type="ECO:0000256" key="15">
    <source>
        <dbReference type="SAM" id="MobiDB-lite"/>
    </source>
</evidence>
<evidence type="ECO:0000313" key="20">
    <source>
        <dbReference type="Proteomes" id="UP000501346"/>
    </source>
</evidence>
<dbReference type="InterPro" id="IPR000330">
    <property type="entry name" value="SNF2_N"/>
</dbReference>
<dbReference type="GO" id="GO:0008094">
    <property type="term" value="F:ATP-dependent activity, acting on DNA"/>
    <property type="evidence" value="ECO:0007669"/>
    <property type="project" value="TreeGrafter"/>
</dbReference>
<comment type="similarity">
    <text evidence="2">Belongs to the SNF2/RAD54 helicase family.</text>
</comment>
<dbReference type="Gene3D" id="3.40.50.10810">
    <property type="entry name" value="Tandem AAA-ATPase domain"/>
    <property type="match status" value="1"/>
</dbReference>
<dbReference type="InterPro" id="IPR049730">
    <property type="entry name" value="SNF2/RAD54-like_C"/>
</dbReference>
<dbReference type="InterPro" id="IPR017907">
    <property type="entry name" value="Znf_RING_CS"/>
</dbReference>
<evidence type="ECO:0000256" key="14">
    <source>
        <dbReference type="PROSITE-ProRule" id="PRU00175"/>
    </source>
</evidence>
<name>A0A6C1ECR6_SACPS</name>
<keyword evidence="4" id="KW-0479">Metal-binding</keyword>
<evidence type="ECO:0000256" key="3">
    <source>
        <dbReference type="ARBA" id="ARBA00013412"/>
    </source>
</evidence>
<dbReference type="InterPro" id="IPR001841">
    <property type="entry name" value="Znf_RING"/>
</dbReference>
<keyword evidence="6" id="KW-0227">DNA damage</keyword>
<evidence type="ECO:0000313" key="19">
    <source>
        <dbReference type="EMBL" id="QID86633.1"/>
    </source>
</evidence>
<dbReference type="OrthoDB" id="2801544at2759"/>
<dbReference type="SMART" id="SM00490">
    <property type="entry name" value="HELICc"/>
    <property type="match status" value="1"/>
</dbReference>
<dbReference type="InterPro" id="IPR038718">
    <property type="entry name" value="SNF2-like_sf"/>
</dbReference>
<dbReference type="Gene3D" id="3.30.40.10">
    <property type="entry name" value="Zinc/RING finger domain, C3HC4 (zinc finger)"/>
    <property type="match status" value="1"/>
</dbReference>
<dbReference type="EMBL" id="CP049009">
    <property type="protein sequence ID" value="QID86633.1"/>
    <property type="molecule type" value="Genomic_DNA"/>
</dbReference>
<proteinExistence type="inferred from homology"/>
<evidence type="ECO:0000256" key="11">
    <source>
        <dbReference type="ARBA" id="ARBA00022840"/>
    </source>
</evidence>
<keyword evidence="12" id="KW-0234">DNA repair</keyword>
<dbReference type="AlphaFoldDB" id="A0A6C1ECR6"/>
<keyword evidence="11" id="KW-0067">ATP-binding</keyword>
<dbReference type="SUPFAM" id="SSF52540">
    <property type="entry name" value="P-loop containing nucleoside triphosphate hydrolases"/>
    <property type="match status" value="2"/>
</dbReference>
<dbReference type="InterPro" id="IPR014001">
    <property type="entry name" value="Helicase_ATP-bd"/>
</dbReference>
<evidence type="ECO:0000256" key="4">
    <source>
        <dbReference type="ARBA" id="ARBA00022723"/>
    </source>
</evidence>
<dbReference type="GO" id="GO:0005524">
    <property type="term" value="F:ATP binding"/>
    <property type="evidence" value="ECO:0007669"/>
    <property type="project" value="UniProtKB-KW"/>
</dbReference>
<evidence type="ECO:0000256" key="1">
    <source>
        <dbReference type="ARBA" id="ARBA00004123"/>
    </source>
</evidence>
<evidence type="ECO:0000256" key="12">
    <source>
        <dbReference type="ARBA" id="ARBA00023204"/>
    </source>
</evidence>
<evidence type="ECO:0000256" key="5">
    <source>
        <dbReference type="ARBA" id="ARBA00022741"/>
    </source>
</evidence>
<dbReference type="CDD" id="cd18793">
    <property type="entry name" value="SF2_C_SNF"/>
    <property type="match status" value="1"/>
</dbReference>
<dbReference type="Pfam" id="PF00097">
    <property type="entry name" value="zf-C3HC4"/>
    <property type="match status" value="1"/>
</dbReference>
<keyword evidence="5" id="KW-0547">Nucleotide-binding</keyword>
<evidence type="ECO:0000256" key="10">
    <source>
        <dbReference type="ARBA" id="ARBA00022833"/>
    </source>
</evidence>
<dbReference type="GO" id="GO:0004386">
    <property type="term" value="F:helicase activity"/>
    <property type="evidence" value="ECO:0007669"/>
    <property type="project" value="UniProtKB-KW"/>
</dbReference>
<evidence type="ECO:0000259" key="17">
    <source>
        <dbReference type="PROSITE" id="PS51192"/>
    </source>
</evidence>
<dbReference type="PROSITE" id="PS00518">
    <property type="entry name" value="ZF_RING_1"/>
    <property type="match status" value="1"/>
</dbReference>
<dbReference type="SMART" id="SM00487">
    <property type="entry name" value="DEXDc"/>
    <property type="match status" value="1"/>
</dbReference>
<dbReference type="GO" id="GO:0016818">
    <property type="term" value="F:hydrolase activity, acting on acid anhydrides, in phosphorus-containing anhydrides"/>
    <property type="evidence" value="ECO:0007669"/>
    <property type="project" value="InterPro"/>
</dbReference>
<evidence type="ECO:0000256" key="7">
    <source>
        <dbReference type="ARBA" id="ARBA00022771"/>
    </source>
</evidence>
<evidence type="ECO:0000256" key="8">
    <source>
        <dbReference type="ARBA" id="ARBA00022801"/>
    </source>
</evidence>
<dbReference type="SUPFAM" id="SSF57850">
    <property type="entry name" value="RING/U-box"/>
    <property type="match status" value="1"/>
</dbReference>
<dbReference type="Pfam" id="PF00271">
    <property type="entry name" value="Helicase_C"/>
    <property type="match status" value="1"/>
</dbReference>
<dbReference type="Proteomes" id="UP000501346">
    <property type="component" value="Chromosome SeXII"/>
</dbReference>
<dbReference type="SMART" id="SM00910">
    <property type="entry name" value="HIRAN"/>
    <property type="match status" value="1"/>
</dbReference>
<dbReference type="PANTHER" id="PTHR45626">
    <property type="entry name" value="TRANSCRIPTION TERMINATION FACTOR 2-RELATED"/>
    <property type="match status" value="1"/>
</dbReference>
<feature type="domain" description="Helicase ATP-binding" evidence="17">
    <location>
        <begin position="517"/>
        <end position="732"/>
    </location>
</feature>
<dbReference type="InterPro" id="IPR050628">
    <property type="entry name" value="SNF2_RAD54_helicase_TF"/>
</dbReference>
<dbReference type="Pfam" id="PF08797">
    <property type="entry name" value="HIRAN"/>
    <property type="match status" value="1"/>
</dbReference>
<dbReference type="PANTHER" id="PTHR45626:SF22">
    <property type="entry name" value="DNA REPAIR PROTEIN RAD5"/>
    <property type="match status" value="1"/>
</dbReference>
<dbReference type="GO" id="GO:0008270">
    <property type="term" value="F:zinc ion binding"/>
    <property type="evidence" value="ECO:0007669"/>
    <property type="project" value="UniProtKB-KW"/>
</dbReference>